<reference evidence="1" key="1">
    <citation type="submission" date="2021-01" db="EMBL/GenBank/DDBJ databases">
        <title>Complete genome sequence of Clostridiales bacterium R-7.</title>
        <authorList>
            <person name="Mahoney-Kurpe S.C."/>
            <person name="Palevich N."/>
            <person name="Koike S."/>
            <person name="Moon C.D."/>
            <person name="Attwood G.T."/>
        </authorList>
    </citation>
    <scope>NUCLEOTIDE SEQUENCE</scope>
    <source>
        <strain evidence="1">R-7</strain>
    </source>
</reference>
<dbReference type="Proteomes" id="UP000682782">
    <property type="component" value="Chromosome"/>
</dbReference>
<proteinExistence type="predicted"/>
<name>A0AC61MZ82_9FIRM</name>
<organism evidence="1 2">
    <name type="scientific">Aristaeella hokkaidonensis</name>
    <dbReference type="NCBI Taxonomy" id="3046382"/>
    <lineage>
        <taxon>Bacteria</taxon>
        <taxon>Bacillati</taxon>
        <taxon>Bacillota</taxon>
        <taxon>Clostridia</taxon>
        <taxon>Eubacteriales</taxon>
        <taxon>Aristaeellaceae</taxon>
        <taxon>Aristaeella</taxon>
    </lineage>
</organism>
<evidence type="ECO:0000313" key="1">
    <source>
        <dbReference type="EMBL" id="QUC67333.1"/>
    </source>
</evidence>
<protein>
    <submittedName>
        <fullName evidence="1">Glycosyltransferase</fullName>
    </submittedName>
</protein>
<keyword evidence="2" id="KW-1185">Reference proteome</keyword>
<sequence>MLKIGQFTDTFLPIVDGVGRVVQAYSETLCKMGHQVTVVAPMYDTGFQGGFPFQLVEYVGSSVPGMKQYKVGEAVLDAHYRHRIRMIDLDLIHAHSPFTAGSEALRLASVRKLPLVATFHSKYYDDFLKATRSESIAKMGVKLVVSFYNRCDEVWAVGKNTADVLREYGYEGEIQVMPNGATLRTVSPGDVEQVNLRWNLGTDPLILFVGQMDWKKNILTVLEACAEMKKAGTKCRLLLAGQGMDMNAIGQKIHELNIQDRAEQIGHITDASLLDALYARADLFAFPSLYDAAPMVVREAAVMGTPSVMVRNSTAAEIIRHGENGLLCDNDPKDLARVMTEALKEPEKLSLIGETARETIPVPWEKVLETAVERYERLIALGKEGKLKDKRKRVL</sequence>
<gene>
    <name evidence="1" type="ORF">JYE49_01070</name>
</gene>
<evidence type="ECO:0000313" key="2">
    <source>
        <dbReference type="Proteomes" id="UP000682782"/>
    </source>
</evidence>
<dbReference type="EMBL" id="CP068393">
    <property type="protein sequence ID" value="QUC67333.1"/>
    <property type="molecule type" value="Genomic_DNA"/>
</dbReference>
<accession>A0AC61MZ82</accession>